<sequence>MNRHRLYQTALCILAASVLFAVGCSKLTNDNYNQLEVGMSYDEVVSLIGKADDCASTMGMKSCTWGNVAKHIKVQFAGDTVVLFSSKGL</sequence>
<organism evidence="3 4">
    <name type="scientific">Desulfoluna limicola</name>
    <dbReference type="NCBI Taxonomy" id="2810562"/>
    <lineage>
        <taxon>Bacteria</taxon>
        <taxon>Pseudomonadati</taxon>
        <taxon>Thermodesulfobacteriota</taxon>
        <taxon>Desulfobacteria</taxon>
        <taxon>Desulfobacterales</taxon>
        <taxon>Desulfolunaceae</taxon>
        <taxon>Desulfoluna</taxon>
    </lineage>
</organism>
<keyword evidence="1 2" id="KW-0732">Signal</keyword>
<dbReference type="Gene3D" id="3.30.1450.10">
    <property type="match status" value="1"/>
</dbReference>
<dbReference type="EMBL" id="AP024488">
    <property type="protein sequence ID" value="BCS97814.1"/>
    <property type="molecule type" value="Genomic_DNA"/>
</dbReference>
<dbReference type="RefSeq" id="WP_236889224.1">
    <property type="nucleotide sequence ID" value="NZ_AP024488.1"/>
</dbReference>
<dbReference type="Proteomes" id="UP001320148">
    <property type="component" value="Chromosome"/>
</dbReference>
<reference evidence="3 4" key="1">
    <citation type="submission" date="2021-02" db="EMBL/GenBank/DDBJ databases">
        <title>Complete genome of Desulfoluna sp. strain ASN36.</title>
        <authorList>
            <person name="Takahashi A."/>
            <person name="Kojima H."/>
            <person name="Fukui M."/>
        </authorList>
    </citation>
    <scope>NUCLEOTIDE SEQUENCE [LARGE SCALE GENOMIC DNA]</scope>
    <source>
        <strain evidence="3 4">ASN36</strain>
    </source>
</reference>
<evidence type="ECO:0000256" key="2">
    <source>
        <dbReference type="SAM" id="SignalP"/>
    </source>
</evidence>
<gene>
    <name evidence="3" type="ORF">DSLASN_34460</name>
</gene>
<evidence type="ECO:0000256" key="1">
    <source>
        <dbReference type="ARBA" id="ARBA00022729"/>
    </source>
</evidence>
<protein>
    <submittedName>
        <fullName evidence="3">Lipoprotein</fullName>
    </submittedName>
</protein>
<dbReference type="InterPro" id="IPR037873">
    <property type="entry name" value="BamE-like"/>
</dbReference>
<name>A0ABM7PK86_9BACT</name>
<keyword evidence="3" id="KW-0449">Lipoprotein</keyword>
<proteinExistence type="predicted"/>
<accession>A0ABM7PK86</accession>
<feature type="signal peptide" evidence="2">
    <location>
        <begin position="1"/>
        <end position="21"/>
    </location>
</feature>
<evidence type="ECO:0000313" key="4">
    <source>
        <dbReference type="Proteomes" id="UP001320148"/>
    </source>
</evidence>
<dbReference type="PROSITE" id="PS51257">
    <property type="entry name" value="PROKAR_LIPOPROTEIN"/>
    <property type="match status" value="1"/>
</dbReference>
<keyword evidence="4" id="KW-1185">Reference proteome</keyword>
<evidence type="ECO:0000313" key="3">
    <source>
        <dbReference type="EMBL" id="BCS97814.1"/>
    </source>
</evidence>
<feature type="chain" id="PRO_5046137051" evidence="2">
    <location>
        <begin position="22"/>
        <end position="89"/>
    </location>
</feature>